<dbReference type="EMBL" id="FOYZ01000011">
    <property type="protein sequence ID" value="SFR96180.1"/>
    <property type="molecule type" value="Genomic_DNA"/>
</dbReference>
<dbReference type="InterPro" id="IPR022476">
    <property type="entry name" value="Spore_YabP/YqfC"/>
</dbReference>
<dbReference type="STRING" id="37658.SAMN05661086_02890"/>
<gene>
    <name evidence="1" type="ORF">SAMN05661086_02890</name>
</gene>
<organism evidence="1 2">
    <name type="scientific">Anaeromicropila populeti</name>
    <dbReference type="NCBI Taxonomy" id="37658"/>
    <lineage>
        <taxon>Bacteria</taxon>
        <taxon>Bacillati</taxon>
        <taxon>Bacillota</taxon>
        <taxon>Clostridia</taxon>
        <taxon>Lachnospirales</taxon>
        <taxon>Lachnospiraceae</taxon>
        <taxon>Anaeromicropila</taxon>
    </lineage>
</organism>
<sequence>MRQKVKSSHKEFKKKNAKTLYKQFSNKSKREQEVERESYLEVLSQSLKIPSDVLACAPILTVTGNNQLCLENYKGIIEYTGEIIRIQAKNCRIHIEGCHLNIDYFTDDEMRISGKIIRIEYC</sequence>
<evidence type="ECO:0000313" key="2">
    <source>
        <dbReference type="Proteomes" id="UP000199659"/>
    </source>
</evidence>
<keyword evidence="2" id="KW-1185">Reference proteome</keyword>
<evidence type="ECO:0000313" key="1">
    <source>
        <dbReference type="EMBL" id="SFR96180.1"/>
    </source>
</evidence>
<name>A0A1I6KZ33_9FIRM</name>
<protein>
    <submittedName>
        <fullName evidence="1">Sporulation protein YqfC</fullName>
    </submittedName>
</protein>
<dbReference type="AlphaFoldDB" id="A0A1I6KZ33"/>
<accession>A0A1I6KZ33</accession>
<reference evidence="1 2" key="1">
    <citation type="submission" date="2016-10" db="EMBL/GenBank/DDBJ databases">
        <authorList>
            <person name="de Groot N.N."/>
        </authorList>
    </citation>
    <scope>NUCLEOTIDE SEQUENCE [LARGE SCALE GENOMIC DNA]</scope>
    <source>
        <strain evidence="1 2">743A</strain>
    </source>
</reference>
<dbReference type="RefSeq" id="WP_092562101.1">
    <property type="nucleotide sequence ID" value="NZ_FOYZ01000011.1"/>
</dbReference>
<dbReference type="Pfam" id="PF07873">
    <property type="entry name" value="YabP"/>
    <property type="match status" value="1"/>
</dbReference>
<dbReference type="OrthoDB" id="2989236at2"/>
<proteinExistence type="predicted"/>
<dbReference type="Proteomes" id="UP000199659">
    <property type="component" value="Unassembled WGS sequence"/>
</dbReference>